<evidence type="ECO:0000313" key="1">
    <source>
        <dbReference type="EMBL" id="NHN78759.1"/>
    </source>
</evidence>
<dbReference type="SUPFAM" id="SSF48452">
    <property type="entry name" value="TPR-like"/>
    <property type="match status" value="1"/>
</dbReference>
<dbReference type="InterPro" id="IPR011990">
    <property type="entry name" value="TPR-like_helical_dom_sf"/>
</dbReference>
<dbReference type="EMBL" id="JAAPAP010000013">
    <property type="protein sequence ID" value="NHN78759.1"/>
    <property type="molecule type" value="Genomic_DNA"/>
</dbReference>
<reference evidence="1" key="1">
    <citation type="submission" date="2020-03" db="EMBL/GenBank/DDBJ databases">
        <title>Genome assembly of Azotobacter chroococcum W5.</title>
        <authorList>
            <person name="Kannepalli A."/>
        </authorList>
    </citation>
    <scope>NUCLEOTIDE SEQUENCE</scope>
    <source>
        <strain evidence="1">W5</strain>
    </source>
</reference>
<comment type="caution">
    <text evidence="1">The sequence shown here is derived from an EMBL/GenBank/DDBJ whole genome shotgun (WGS) entry which is preliminary data.</text>
</comment>
<dbReference type="Gene3D" id="1.25.40.10">
    <property type="entry name" value="Tetratricopeptide repeat domain"/>
    <property type="match status" value="1"/>
</dbReference>
<sequence length="242" mass="26933">MGSVMKRYRLLFLGWVALSARAEITEQQIEADCLKIASYSAQGGDHYRRRDYAKARELYEQQAAWSESCQLDDAKIATAYNNVALTYIREGDYLKARAWLQLMPDDSKSVHNLGLIEDKLPAALAEVSASAEGEYWQYAGKSLWSVIRIGREGRGHRLDFEGYYPGLMAMYYGPNIGEFSASLDLSSGHARYSMAEGGEGDLDCVYDFSAGKDALEVTRLSGNWCGFGHNVSAEGKYVKVGR</sequence>
<gene>
    <name evidence="1" type="ORF">HA520_15995</name>
</gene>
<protein>
    <submittedName>
        <fullName evidence="1">Tetratricopeptide repeat protein</fullName>
    </submittedName>
</protein>
<evidence type="ECO:0000313" key="2">
    <source>
        <dbReference type="Proteomes" id="UP000736384"/>
    </source>
</evidence>
<organism evidence="1 2">
    <name type="scientific">Azotobacter chroococcum</name>
    <dbReference type="NCBI Taxonomy" id="353"/>
    <lineage>
        <taxon>Bacteria</taxon>
        <taxon>Pseudomonadati</taxon>
        <taxon>Pseudomonadota</taxon>
        <taxon>Gammaproteobacteria</taxon>
        <taxon>Pseudomonadales</taxon>
        <taxon>Pseudomonadaceae</taxon>
        <taxon>Azotobacter</taxon>
    </lineage>
</organism>
<proteinExistence type="predicted"/>
<name>A0AA43Z9N8_9GAMM</name>
<dbReference type="Proteomes" id="UP000736384">
    <property type="component" value="Unassembled WGS sequence"/>
</dbReference>
<dbReference type="AlphaFoldDB" id="A0AA43Z9N8"/>
<accession>A0AA43Z9N8</accession>